<evidence type="ECO:0000313" key="2">
    <source>
        <dbReference type="EMBL" id="AKJ27920.1"/>
    </source>
</evidence>
<dbReference type="Proteomes" id="UP000035352">
    <property type="component" value="Chromosome"/>
</dbReference>
<dbReference type="InterPro" id="IPR024655">
    <property type="entry name" value="Asl1_glyco_hydro_catalytic"/>
</dbReference>
<dbReference type="EMBL" id="CP011371">
    <property type="protein sequence ID" value="AKJ27920.1"/>
    <property type="molecule type" value="Genomic_DNA"/>
</dbReference>
<dbReference type="PANTHER" id="PTHR12631">
    <property type="entry name" value="ALPHA-L-IDURONIDASE"/>
    <property type="match status" value="1"/>
</dbReference>
<dbReference type="Gene3D" id="2.60.120.260">
    <property type="entry name" value="Galactose-binding domain-like"/>
    <property type="match status" value="1"/>
</dbReference>
<evidence type="ECO:0000259" key="1">
    <source>
        <dbReference type="Pfam" id="PF11790"/>
    </source>
</evidence>
<sequence>MYLPPEDARACPPHAPTGLLARRRVSLAALAARWSPLEASKPWLASLALCVAPAVGMSADDSTGVIELPASSAAAAAPANGRAAPLRAAAVAAPLTPKVNAWGKRAPKFQLEGPRTLASAAAAAGSTNGEGGAQQALRFRVIDRGDGDAHLTFPYPFKSGTSYRATLRVKSDRDAQVDAMLRRDVAPYDPFAIKSVKVTQRWQTVELEGTAVSDAPASLRLASKTLDAPLWVDKVNIEAIEGNPIASVNTDPIPDEFFGVHLMRLGSHQNWPSFRPGVVRLWDTRTTWKDLQPEPGQWDFSGPGWRRLDLYVNHIRKHDPDTKIIYTMGQSPTWASSQPEWRNGYGLGHGAPPRDLEHWRDYVRTVGKRYAGKIRYWEVWNEADYSAFYKGPVETMVQMTRIARDELKAIDPANQILSPGLTAGQGVQWLDRFLAEGGGKLVDIIAFHWYYDVKPESLASPIRNVRRVMQKHGVGDKPLWNTEGSLLCNAKVQNCKPIEFSEAQLRSHALRAMLTMWNAGVRNFDYYFWEGRLPGEAMLERDYKTPTLAGRSYNKAVEWLRGARVVDAYRSGSDIYVYRMQRGDQPFVIAWSLGPETTVRLPAEWQVGRAAKLDGDVERVPENRQVKLGLDPVLLQ</sequence>
<dbReference type="Pfam" id="PF11790">
    <property type="entry name" value="Glyco_hydro_cc"/>
    <property type="match status" value="1"/>
</dbReference>
<dbReference type="STRING" id="413882.AAW51_1229"/>
<dbReference type="InterPro" id="IPR008979">
    <property type="entry name" value="Galactose-bd-like_sf"/>
</dbReference>
<reference evidence="2 3" key="1">
    <citation type="submission" date="2015-05" db="EMBL/GenBank/DDBJ databases">
        <authorList>
            <person name="Tang B."/>
            <person name="Yu Y."/>
        </authorList>
    </citation>
    <scope>NUCLEOTIDE SEQUENCE [LARGE SCALE GENOMIC DNA]</scope>
    <source>
        <strain evidence="2 3">DSM 7029</strain>
    </source>
</reference>
<dbReference type="Gene3D" id="3.20.20.80">
    <property type="entry name" value="Glycosidases"/>
    <property type="match status" value="1"/>
</dbReference>
<feature type="domain" description="Asl1-like glycosyl hydrolase catalytic" evidence="1">
    <location>
        <begin position="413"/>
        <end position="486"/>
    </location>
</feature>
<dbReference type="RefSeq" id="WP_047193903.1">
    <property type="nucleotide sequence ID" value="NZ_CP011371.1"/>
</dbReference>
<proteinExistence type="predicted"/>
<keyword evidence="3" id="KW-1185">Reference proteome</keyword>
<gene>
    <name evidence="2" type="ORF">AAW51_1229</name>
</gene>
<dbReference type="InterPro" id="IPR017853">
    <property type="entry name" value="GH"/>
</dbReference>
<dbReference type="PANTHER" id="PTHR12631:SF10">
    <property type="entry name" value="BETA-XYLOSIDASE-LIKE PROTEIN-RELATED"/>
    <property type="match status" value="1"/>
</dbReference>
<dbReference type="SUPFAM" id="SSF51445">
    <property type="entry name" value="(Trans)glycosidases"/>
    <property type="match status" value="1"/>
</dbReference>
<organism evidence="2 3">
    <name type="scientific">Caldimonas brevitalea</name>
    <dbReference type="NCBI Taxonomy" id="413882"/>
    <lineage>
        <taxon>Bacteria</taxon>
        <taxon>Pseudomonadati</taxon>
        <taxon>Pseudomonadota</taxon>
        <taxon>Betaproteobacteria</taxon>
        <taxon>Burkholderiales</taxon>
        <taxon>Sphaerotilaceae</taxon>
        <taxon>Caldimonas</taxon>
    </lineage>
</organism>
<dbReference type="InterPro" id="IPR051923">
    <property type="entry name" value="Glycosyl_Hydrolase_39"/>
</dbReference>
<accession>A0A0G3BMZ6</accession>
<dbReference type="OrthoDB" id="912485at2"/>
<dbReference type="GO" id="GO:0004553">
    <property type="term" value="F:hydrolase activity, hydrolyzing O-glycosyl compounds"/>
    <property type="evidence" value="ECO:0007669"/>
    <property type="project" value="TreeGrafter"/>
</dbReference>
<dbReference type="KEGG" id="pbh:AAW51_1229"/>
<dbReference type="AlphaFoldDB" id="A0A0G3BMZ6"/>
<name>A0A0G3BMZ6_9BURK</name>
<dbReference type="SUPFAM" id="SSF49785">
    <property type="entry name" value="Galactose-binding domain-like"/>
    <property type="match status" value="1"/>
</dbReference>
<evidence type="ECO:0000313" key="3">
    <source>
        <dbReference type="Proteomes" id="UP000035352"/>
    </source>
</evidence>
<protein>
    <recommendedName>
        <fullName evidence="1">Asl1-like glycosyl hydrolase catalytic domain-containing protein</fullName>
    </recommendedName>
</protein>